<dbReference type="Gene3D" id="1.25.40.10">
    <property type="entry name" value="Tetratricopeptide repeat domain"/>
    <property type="match status" value="1"/>
</dbReference>
<sequence length="373" mass="42858">MLMKTSRTKFLTIILIVLIVVIGAFPLLQDFYDSKDDLYGKDTQLEAVLKQADISSITDEQLVDFARILLIRRMSKELQPYLSELKNRADVGNWYYVFKYRDKLNGFMYDDAFSILTEWISAYPDDAAALLRYSEHVLESDPERALMVIEKAKANSPADSIYYEKLIRTVKDFIDMMEVDQVKAYAIFLESEFNQLEPIRIKYLELLVKENEVKNLSGYGKFYIELGNLYSIFGISEKAIEAYEGAKLHGSDASAYVGMEYFKNNDIGGINELVSAESRDSSDGLMLMGVKEYLSENYESACNYFEDSLAKDPDNILNNYLLVYSYDAIGKKVKAIDAREKFVGAYGNYELQFSFDYYNDLLSRQNQIFGDNP</sequence>
<evidence type="ECO:0000313" key="3">
    <source>
        <dbReference type="Proteomes" id="UP000017747"/>
    </source>
</evidence>
<evidence type="ECO:0008006" key="4">
    <source>
        <dbReference type="Google" id="ProtNLM"/>
    </source>
</evidence>
<protein>
    <recommendedName>
        <fullName evidence="4">Tetratricopeptide repeat protein</fullName>
    </recommendedName>
</protein>
<dbReference type="InterPro" id="IPR011990">
    <property type="entry name" value="TPR-like_helical_dom_sf"/>
</dbReference>
<comment type="caution">
    <text evidence="2">The sequence shown here is derived from an EMBL/GenBank/DDBJ whole genome shotgun (WGS) entry which is preliminary data.</text>
</comment>
<name>V7HYZ4_9CLOT</name>
<dbReference type="PROSITE" id="PS50005">
    <property type="entry name" value="TPR"/>
    <property type="match status" value="1"/>
</dbReference>
<dbReference type="Proteomes" id="UP000017747">
    <property type="component" value="Unassembled WGS sequence"/>
</dbReference>
<proteinExistence type="predicted"/>
<dbReference type="STRING" id="994573.T472_0218475"/>
<evidence type="ECO:0000313" key="2">
    <source>
        <dbReference type="EMBL" id="ETA79190.1"/>
    </source>
</evidence>
<keyword evidence="1" id="KW-0802">TPR repeat</keyword>
<reference evidence="2 3" key="1">
    <citation type="journal article" date="2014" name="Genome Announc.">
        <title>Genome Sequence of Youngiibacter fragilis, the Type Strain of the Genus Youngiibacter.</title>
        <authorList>
            <person name="Wawrik C.B."/>
            <person name="Callaghan A.V."/>
            <person name="Stamps B.W."/>
            <person name="Wawrik B."/>
        </authorList>
    </citation>
    <scope>NUCLEOTIDE SEQUENCE [LARGE SCALE GENOMIC DNA]</scope>
    <source>
        <strain evidence="2 3">232.1</strain>
    </source>
</reference>
<evidence type="ECO:0000256" key="1">
    <source>
        <dbReference type="PROSITE-ProRule" id="PRU00339"/>
    </source>
</evidence>
<dbReference type="SUPFAM" id="SSF48452">
    <property type="entry name" value="TPR-like"/>
    <property type="match status" value="1"/>
</dbReference>
<organism evidence="2 3">
    <name type="scientific">Youngiibacter fragilis 232.1</name>
    <dbReference type="NCBI Taxonomy" id="994573"/>
    <lineage>
        <taxon>Bacteria</taxon>
        <taxon>Bacillati</taxon>
        <taxon>Bacillota</taxon>
        <taxon>Clostridia</taxon>
        <taxon>Eubacteriales</taxon>
        <taxon>Clostridiaceae</taxon>
        <taxon>Youngiibacter</taxon>
    </lineage>
</organism>
<feature type="repeat" description="TPR" evidence="1">
    <location>
        <begin position="282"/>
        <end position="315"/>
    </location>
</feature>
<dbReference type="AlphaFoldDB" id="V7HYZ4"/>
<accession>V7HYZ4</accession>
<dbReference type="EMBL" id="AXUN02000223">
    <property type="protein sequence ID" value="ETA79190.1"/>
    <property type="molecule type" value="Genomic_DNA"/>
</dbReference>
<gene>
    <name evidence="2" type="ORF">T472_0218475</name>
</gene>
<keyword evidence="3" id="KW-1185">Reference proteome</keyword>
<dbReference type="InterPro" id="IPR019734">
    <property type="entry name" value="TPR_rpt"/>
</dbReference>